<evidence type="ECO:0000256" key="1">
    <source>
        <dbReference type="SAM" id="Coils"/>
    </source>
</evidence>
<feature type="non-terminal residue" evidence="2">
    <location>
        <position position="1"/>
    </location>
</feature>
<reference evidence="2" key="1">
    <citation type="journal article" date="2015" name="Nature">
        <title>Complex archaea that bridge the gap between prokaryotes and eukaryotes.</title>
        <authorList>
            <person name="Spang A."/>
            <person name="Saw J.H."/>
            <person name="Jorgensen S.L."/>
            <person name="Zaremba-Niedzwiedzka K."/>
            <person name="Martijn J."/>
            <person name="Lind A.E."/>
            <person name="van Eijk R."/>
            <person name="Schleper C."/>
            <person name="Guy L."/>
            <person name="Ettema T.J."/>
        </authorList>
    </citation>
    <scope>NUCLEOTIDE SEQUENCE</scope>
</reference>
<dbReference type="EMBL" id="LAZR01004896">
    <property type="protein sequence ID" value="KKN04624.1"/>
    <property type="molecule type" value="Genomic_DNA"/>
</dbReference>
<gene>
    <name evidence="2" type="ORF">LCGC14_1095500</name>
</gene>
<dbReference type="AlphaFoldDB" id="A0A0F9MFE2"/>
<name>A0A0F9MFE2_9ZZZZ</name>
<proteinExistence type="predicted"/>
<accession>A0A0F9MFE2</accession>
<comment type="caution">
    <text evidence="2">The sequence shown here is derived from an EMBL/GenBank/DDBJ whole genome shotgun (WGS) entry which is preliminary data.</text>
</comment>
<sequence>AACRSFVSIDIGFRKDYDKLTKLFDALGFDRGKDLLDSGKFEEFFDSTLDKLSYLNMAVSCLTDTINGLDDAGTNAEISELRDELQSERSNQLLSSADNLNFGATRILDNAKSELRRFQKKVEAAKSLTTKLEELADSLGFAVDELGQGFEAMTGNLERIEIGAGGRLSADLDEFIRRPGVGVPLC</sequence>
<feature type="coiled-coil region" evidence="1">
    <location>
        <begin position="108"/>
        <end position="135"/>
    </location>
</feature>
<evidence type="ECO:0000313" key="2">
    <source>
        <dbReference type="EMBL" id="KKN04624.1"/>
    </source>
</evidence>
<organism evidence="2">
    <name type="scientific">marine sediment metagenome</name>
    <dbReference type="NCBI Taxonomy" id="412755"/>
    <lineage>
        <taxon>unclassified sequences</taxon>
        <taxon>metagenomes</taxon>
        <taxon>ecological metagenomes</taxon>
    </lineage>
</organism>
<protein>
    <submittedName>
        <fullName evidence="2">Uncharacterized protein</fullName>
    </submittedName>
</protein>
<keyword evidence="1" id="KW-0175">Coiled coil</keyword>